<dbReference type="Proteomes" id="UP001215598">
    <property type="component" value="Unassembled WGS sequence"/>
</dbReference>
<comment type="caution">
    <text evidence="3">The sequence shown here is derived from an EMBL/GenBank/DDBJ whole genome shotgun (WGS) entry which is preliminary data.</text>
</comment>
<dbReference type="AlphaFoldDB" id="A0AAD7NBJ1"/>
<keyword evidence="1" id="KW-0175">Coiled coil</keyword>
<evidence type="ECO:0000313" key="4">
    <source>
        <dbReference type="Proteomes" id="UP001215598"/>
    </source>
</evidence>
<feature type="compositionally biased region" description="Pro residues" evidence="2">
    <location>
        <begin position="276"/>
        <end position="291"/>
    </location>
</feature>
<proteinExistence type="predicted"/>
<evidence type="ECO:0000256" key="1">
    <source>
        <dbReference type="SAM" id="Coils"/>
    </source>
</evidence>
<feature type="region of interest" description="Disordered" evidence="2">
    <location>
        <begin position="267"/>
        <end position="299"/>
    </location>
</feature>
<organism evidence="3 4">
    <name type="scientific">Mycena metata</name>
    <dbReference type="NCBI Taxonomy" id="1033252"/>
    <lineage>
        <taxon>Eukaryota</taxon>
        <taxon>Fungi</taxon>
        <taxon>Dikarya</taxon>
        <taxon>Basidiomycota</taxon>
        <taxon>Agaricomycotina</taxon>
        <taxon>Agaricomycetes</taxon>
        <taxon>Agaricomycetidae</taxon>
        <taxon>Agaricales</taxon>
        <taxon>Marasmiineae</taxon>
        <taxon>Mycenaceae</taxon>
        <taxon>Mycena</taxon>
    </lineage>
</organism>
<keyword evidence="4" id="KW-1185">Reference proteome</keyword>
<protein>
    <submittedName>
        <fullName evidence="3">Uncharacterized protein</fullName>
    </submittedName>
</protein>
<reference evidence="3" key="1">
    <citation type="submission" date="2023-03" db="EMBL/GenBank/DDBJ databases">
        <title>Massive genome expansion in bonnet fungi (Mycena s.s.) driven by repeated elements and novel gene families across ecological guilds.</title>
        <authorList>
            <consortium name="Lawrence Berkeley National Laboratory"/>
            <person name="Harder C.B."/>
            <person name="Miyauchi S."/>
            <person name="Viragh M."/>
            <person name="Kuo A."/>
            <person name="Thoen E."/>
            <person name="Andreopoulos B."/>
            <person name="Lu D."/>
            <person name="Skrede I."/>
            <person name="Drula E."/>
            <person name="Henrissat B."/>
            <person name="Morin E."/>
            <person name="Kohler A."/>
            <person name="Barry K."/>
            <person name="LaButti K."/>
            <person name="Morin E."/>
            <person name="Salamov A."/>
            <person name="Lipzen A."/>
            <person name="Mereny Z."/>
            <person name="Hegedus B."/>
            <person name="Baldrian P."/>
            <person name="Stursova M."/>
            <person name="Weitz H."/>
            <person name="Taylor A."/>
            <person name="Grigoriev I.V."/>
            <person name="Nagy L.G."/>
            <person name="Martin F."/>
            <person name="Kauserud H."/>
        </authorList>
    </citation>
    <scope>NUCLEOTIDE SEQUENCE</scope>
    <source>
        <strain evidence="3">CBHHK182m</strain>
    </source>
</reference>
<sequence>MSQDAPLSDKQQAAQRRDSMRLRMADPFFINNSSRAHEGRKTKGPSQCAWCRLPIAEAPLFRCRDLECRRGLPACRECILVVHEEHPTHWMEAWKEDRYWALTNLSSLGYIYQHGHGGAPCANPTTETSTMEMATRFGRTEMLCRGSSAGPRCLDEEDRQVRRKATYRKYRETHLQDRREKTRLRMAALRQRQTGAEREARLLRQRQAQAKYREKGKLDAPKKPTRKTKAIVAPVVLPKKRLKPTAPSVKARPVVLRAVSPFQDSGGIDYISLRSPYPPANDRPPTPPTPTPAGRQTRTPKSLAAIAGETPQFTAGGLTWTPLDL</sequence>
<evidence type="ECO:0000256" key="2">
    <source>
        <dbReference type="SAM" id="MobiDB-lite"/>
    </source>
</evidence>
<accession>A0AAD7NBJ1</accession>
<feature type="coiled-coil region" evidence="1">
    <location>
        <begin position="179"/>
        <end position="206"/>
    </location>
</feature>
<gene>
    <name evidence="3" type="ORF">B0H16DRAFT_1831637</name>
</gene>
<dbReference type="EMBL" id="JARKIB010000051">
    <property type="protein sequence ID" value="KAJ7754861.1"/>
    <property type="molecule type" value="Genomic_DNA"/>
</dbReference>
<name>A0AAD7NBJ1_9AGAR</name>
<evidence type="ECO:0000313" key="3">
    <source>
        <dbReference type="EMBL" id="KAJ7754861.1"/>
    </source>
</evidence>